<dbReference type="InterPro" id="IPR049900">
    <property type="entry name" value="PKS_mFAS_DH"/>
</dbReference>
<proteinExistence type="predicted"/>
<name>A0ABV8LLZ3_9ACTN</name>
<dbReference type="InterPro" id="IPR018201">
    <property type="entry name" value="Ketoacyl_synth_AS"/>
</dbReference>
<dbReference type="InterPro" id="IPR014030">
    <property type="entry name" value="Ketoacyl_synth_N"/>
</dbReference>
<evidence type="ECO:0000259" key="8">
    <source>
        <dbReference type="PROSITE" id="PS52004"/>
    </source>
</evidence>
<dbReference type="InterPro" id="IPR016035">
    <property type="entry name" value="Acyl_Trfase/lysoPLipase"/>
</dbReference>
<dbReference type="CDD" id="cd00833">
    <property type="entry name" value="PKS"/>
    <property type="match status" value="1"/>
</dbReference>
<dbReference type="Pfam" id="PF00109">
    <property type="entry name" value="ketoacyl-synt"/>
    <property type="match status" value="1"/>
</dbReference>
<dbReference type="SUPFAM" id="SSF55048">
    <property type="entry name" value="Probable ACP-binding domain of malonyl-CoA ACP transacylase"/>
    <property type="match status" value="1"/>
</dbReference>
<dbReference type="Gene3D" id="3.40.50.1820">
    <property type="entry name" value="alpha/beta hydrolase"/>
    <property type="match status" value="1"/>
</dbReference>
<accession>A0ABV8LLZ3</accession>
<dbReference type="InterPro" id="IPR036736">
    <property type="entry name" value="ACP-like_sf"/>
</dbReference>
<keyword evidence="1" id="KW-0596">Phosphopantetheine</keyword>
<feature type="domain" description="PKS/mFAS DH" evidence="9">
    <location>
        <begin position="1266"/>
        <end position="1530"/>
    </location>
</feature>
<dbReference type="Pfam" id="PF14765">
    <property type="entry name" value="PS-DH"/>
    <property type="match status" value="1"/>
</dbReference>
<dbReference type="SUPFAM" id="SSF54637">
    <property type="entry name" value="Thioesterase/thiol ester dehydrase-isomerase"/>
    <property type="match status" value="1"/>
</dbReference>
<dbReference type="PROSITE" id="PS52004">
    <property type="entry name" value="KS3_2"/>
    <property type="match status" value="1"/>
</dbReference>
<dbReference type="InterPro" id="IPR014031">
    <property type="entry name" value="Ketoacyl_synth_C"/>
</dbReference>
<dbReference type="InterPro" id="IPR009081">
    <property type="entry name" value="PP-bd_ACP"/>
</dbReference>
<feature type="domain" description="Carrier" evidence="7">
    <location>
        <begin position="1606"/>
        <end position="1681"/>
    </location>
</feature>
<feature type="active site" description="Proton acceptor; for dehydratase activity" evidence="5">
    <location>
        <position position="1296"/>
    </location>
</feature>
<dbReference type="Pfam" id="PF16197">
    <property type="entry name" value="KAsynt_C_assoc"/>
    <property type="match status" value="1"/>
</dbReference>
<dbReference type="Pfam" id="PF02801">
    <property type="entry name" value="Ketoacyl-synt_C"/>
    <property type="match status" value="1"/>
</dbReference>
<dbReference type="InterPro" id="IPR049552">
    <property type="entry name" value="PKS_DH_N"/>
</dbReference>
<feature type="region of interest" description="Disordered" evidence="6">
    <location>
        <begin position="1682"/>
        <end position="1720"/>
    </location>
</feature>
<dbReference type="SMART" id="SM00827">
    <property type="entry name" value="PKS_AT"/>
    <property type="match status" value="1"/>
</dbReference>
<evidence type="ECO:0000256" key="1">
    <source>
        <dbReference type="ARBA" id="ARBA00022450"/>
    </source>
</evidence>
<organism evidence="10 11">
    <name type="scientific">Hamadaea flava</name>
    <dbReference type="NCBI Taxonomy" id="1742688"/>
    <lineage>
        <taxon>Bacteria</taxon>
        <taxon>Bacillati</taxon>
        <taxon>Actinomycetota</taxon>
        <taxon>Actinomycetes</taxon>
        <taxon>Micromonosporales</taxon>
        <taxon>Micromonosporaceae</taxon>
        <taxon>Hamadaea</taxon>
    </lineage>
</organism>
<dbReference type="SMART" id="SM00823">
    <property type="entry name" value="PKS_PP"/>
    <property type="match status" value="1"/>
</dbReference>
<evidence type="ECO:0000259" key="7">
    <source>
        <dbReference type="PROSITE" id="PS50075"/>
    </source>
</evidence>
<dbReference type="InterPro" id="IPR013968">
    <property type="entry name" value="PKS_KR"/>
</dbReference>
<dbReference type="SUPFAM" id="SSF53901">
    <property type="entry name" value="Thiolase-like"/>
    <property type="match status" value="1"/>
</dbReference>
<dbReference type="InterPro" id="IPR020807">
    <property type="entry name" value="PKS_DH"/>
</dbReference>
<dbReference type="Gene3D" id="3.40.47.10">
    <property type="match status" value="1"/>
</dbReference>
<dbReference type="SMART" id="SM00826">
    <property type="entry name" value="PKS_DH"/>
    <property type="match status" value="1"/>
</dbReference>
<dbReference type="SUPFAM" id="SSF47336">
    <property type="entry name" value="ACP-like"/>
    <property type="match status" value="1"/>
</dbReference>
<dbReference type="InterPro" id="IPR050091">
    <property type="entry name" value="PKS_NRPS_Biosynth_Enz"/>
</dbReference>
<dbReference type="RefSeq" id="WP_253749783.1">
    <property type="nucleotide sequence ID" value="NZ_JAMZDZ010000001.1"/>
</dbReference>
<dbReference type="InterPro" id="IPR016036">
    <property type="entry name" value="Malonyl_transacylase_ACP-bd"/>
</dbReference>
<dbReference type="InterPro" id="IPR032821">
    <property type="entry name" value="PKS_assoc"/>
</dbReference>
<dbReference type="SUPFAM" id="SSF52151">
    <property type="entry name" value="FabD/lysophospholipase-like"/>
    <property type="match status" value="1"/>
</dbReference>
<feature type="domain" description="Ketosynthase family 3 (KS3)" evidence="8">
    <location>
        <begin position="15"/>
        <end position="442"/>
    </location>
</feature>
<dbReference type="SMART" id="SM00825">
    <property type="entry name" value="PKS_KS"/>
    <property type="match status" value="1"/>
</dbReference>
<dbReference type="PROSITE" id="PS52019">
    <property type="entry name" value="PKS_MFAS_DH"/>
    <property type="match status" value="1"/>
</dbReference>
<dbReference type="Gene3D" id="3.30.70.3290">
    <property type="match status" value="1"/>
</dbReference>
<dbReference type="SMART" id="SM00822">
    <property type="entry name" value="PKS_KR"/>
    <property type="match status" value="1"/>
</dbReference>
<feature type="compositionally biased region" description="Polar residues" evidence="6">
    <location>
        <begin position="1702"/>
        <end position="1720"/>
    </location>
</feature>
<evidence type="ECO:0000256" key="3">
    <source>
        <dbReference type="ARBA" id="ARBA00022679"/>
    </source>
</evidence>
<dbReference type="Proteomes" id="UP001595816">
    <property type="component" value="Unassembled WGS sequence"/>
</dbReference>
<gene>
    <name evidence="10" type="ORF">ACFOZ4_15425</name>
</gene>
<keyword evidence="3" id="KW-0808">Transferase</keyword>
<comment type="caution">
    <text evidence="10">The sequence shown here is derived from an EMBL/GenBank/DDBJ whole genome shotgun (WGS) entry which is preliminary data.</text>
</comment>
<feature type="region of interest" description="N-terminal hotdog fold" evidence="5">
    <location>
        <begin position="1266"/>
        <end position="1382"/>
    </location>
</feature>
<dbReference type="Gene3D" id="3.10.129.110">
    <property type="entry name" value="Polyketide synthase dehydratase"/>
    <property type="match status" value="1"/>
</dbReference>
<evidence type="ECO:0000256" key="5">
    <source>
        <dbReference type="PROSITE-ProRule" id="PRU01363"/>
    </source>
</evidence>
<dbReference type="InterPro" id="IPR014043">
    <property type="entry name" value="Acyl_transferase_dom"/>
</dbReference>
<sequence length="1720" mass="179241">MPAEYDEVDGADDGVEPIAVIGLAARVPGASDVEEFWRNLLDGVESVSRFDRDEQLARGVSAADLDDPSWVSAAPVLEKFDHFDAELFGMTEQEARLADPQHRLLLETVHAALENAGYDPARYAGDIGLFCGAGGNQYHWEYLAEDAPLWAAHRGSLAVAIGNSPSYLATMASYKLNLRGPSLAVHTACSTSLVAIHLACESLRNGECDAALAGGVSVELPHAVGYRGSDGFLSDDGHCRPFDAEAGGTLWGSGVGVVMLKRLADAIADGDTIRAVVRGSAVNNDGAAKVGFSAPSVSGQQQVVEHALDAAGVDPRTIGYVEAHGTGTALGDPIEVRALTRAYGRDTADVGWCGLGTVKANIGHLSQAAGVVGFIKAALTVERGLVPPTINIEQPTPAIDFGKTPFRLVTSVAGWPAEEWPRRAAVSSFGIGGTNAHAILEQPPAHVPATRNVQPRLLRLSAMSPEALRESAQRLSANLTDQNLDDVAYTLGMGRAEHPHRAFVVAENLGAAAAALADRKSLKPSVASGHRTVAFLLSGQGAQYAGMAAELYEHEPVFREAIQSLGAAELLSLDEDKLRQTQYAQPALFAVEYALARTWESWGVTPSALLGHSIGEYVAATLAGVFAPADAMRLVTERGRLMQQLPPGAMLAVQLDEADVVGQLPEALSVAAINGPGTCVVAGPADAVETFAEKLKADGIGSRALRTSHAFHSAMTEPILDEFARVVAAVPRRTPVIPFVSNVTGEWITAEDAVDPMYWARHIRRPVRFGDGLRTLLAGDPVLLECGPGRQLAGLAWLQLGRDAVPPQRSLPGVGEKAGDLATLAQAAGALWAAGVPVAGDAFTGDGHRVPLPGYAYQRKRYWVTPSAAPKAAAKPASGGRLPLERWFAEPVWRQHTTSPSALTGDAYVLSGGPRGDALADALGATVLRAVAVPTGQCTVVHALALDADDDCYLNALALVQAIAAEDASDRVRVVLVSRSAEDVLGGDLTMPQHATLAGISRVVPLELPALAVRRIDVDDSVAPGSLAAEVGRDDLPEVALRGRRRWSLAYEQVTLPEGDGPLRDGGRYLITGGLGGIGLTLAEDLAARFHARLVLIGRSAPTPAAAAAIARMEATGGQVVTVAADVTDPQALQLVRQEAQAAFGGLDGIVHAAGVAGGAMVEVADPAGSRAVLGPKVDGTRALHEVFGDLELDFVALCSSVTAVAGALGQADYCAANAFLDAYARSTHGWRTRVVSLNWGGWSEVGMAAQTPAPAALSALREAGQPMAHPMLTTLGEGECSGVLSPQSHWLLDEHRIGGVPVVPGTAHLEAARAAAAALLPPPADGHVLELRDVTFLRPVRVDGASIRYSVRVDADGEFSVHDGGPGAAVTGSARWVPAVVAAFDTGAADRCPSEEAVAHSHSGVVEFGPRWAALAEHRVGSNEELALLRAPEAALADLRRWTLHPALLDVATAYGRHRGQGSYLPLGYGRVVAYAPLPAEFRSHLRHRVDGSGGEVIAADLTLADLDGRVLVEIEDFVLRRVDPATLTTPPASAAATGMTGTGDAPKNDGAISPAEGADAFRRALAAGATQLVIHPRTVEDLLEHRIVVADEETPATVAADASGSMTDLEAAIAAVWRHVLGVEVIDVDDDFFALGGNSLVAVQLIAQTRTATGVRVPMRSLFDAPTVAGQAAVAAKLRSAATETPSPTATASATGETAVPTSTAEPVSTTTIPRLAR</sequence>
<keyword evidence="4" id="KW-0012">Acyltransferase</keyword>
<dbReference type="InterPro" id="IPR016039">
    <property type="entry name" value="Thiolase-like"/>
</dbReference>
<evidence type="ECO:0000256" key="6">
    <source>
        <dbReference type="SAM" id="MobiDB-lite"/>
    </source>
</evidence>
<dbReference type="InterPro" id="IPR036291">
    <property type="entry name" value="NAD(P)-bd_dom_sf"/>
</dbReference>
<feature type="region of interest" description="C-terminal hotdog fold" evidence="5">
    <location>
        <begin position="1392"/>
        <end position="1530"/>
    </location>
</feature>
<evidence type="ECO:0000313" key="11">
    <source>
        <dbReference type="Proteomes" id="UP001595816"/>
    </source>
</evidence>
<dbReference type="Pfam" id="PF21089">
    <property type="entry name" value="PKS_DH_N"/>
    <property type="match status" value="1"/>
</dbReference>
<dbReference type="PROSITE" id="PS50075">
    <property type="entry name" value="CARRIER"/>
    <property type="match status" value="1"/>
</dbReference>
<dbReference type="SUPFAM" id="SSF51735">
    <property type="entry name" value="NAD(P)-binding Rossmann-fold domains"/>
    <property type="match status" value="2"/>
</dbReference>
<dbReference type="Gene3D" id="3.40.50.720">
    <property type="entry name" value="NAD(P)-binding Rossmann-like Domain"/>
    <property type="match status" value="1"/>
</dbReference>
<dbReference type="InterPro" id="IPR057326">
    <property type="entry name" value="KR_dom"/>
</dbReference>
<evidence type="ECO:0000313" key="10">
    <source>
        <dbReference type="EMBL" id="MFC4132000.1"/>
    </source>
</evidence>
<protein>
    <submittedName>
        <fullName evidence="10">SDR family NAD(P)-dependent oxidoreductase</fullName>
    </submittedName>
</protein>
<dbReference type="EMBL" id="JBHSAY010000008">
    <property type="protein sequence ID" value="MFC4132000.1"/>
    <property type="molecule type" value="Genomic_DNA"/>
</dbReference>
<evidence type="ECO:0000256" key="2">
    <source>
        <dbReference type="ARBA" id="ARBA00022553"/>
    </source>
</evidence>
<dbReference type="InterPro" id="IPR001227">
    <property type="entry name" value="Ac_transferase_dom_sf"/>
</dbReference>
<dbReference type="PROSITE" id="PS00606">
    <property type="entry name" value="KS3_1"/>
    <property type="match status" value="1"/>
</dbReference>
<dbReference type="Pfam" id="PF08659">
    <property type="entry name" value="KR"/>
    <property type="match status" value="1"/>
</dbReference>
<dbReference type="InterPro" id="IPR020841">
    <property type="entry name" value="PKS_Beta-ketoAc_synthase_dom"/>
</dbReference>
<keyword evidence="2" id="KW-0597">Phosphoprotein</keyword>
<dbReference type="InterPro" id="IPR042104">
    <property type="entry name" value="PKS_dehydratase_sf"/>
</dbReference>
<evidence type="ECO:0000256" key="4">
    <source>
        <dbReference type="ARBA" id="ARBA00023315"/>
    </source>
</evidence>
<dbReference type="Pfam" id="PF00698">
    <property type="entry name" value="Acyl_transf_1"/>
    <property type="match status" value="1"/>
</dbReference>
<dbReference type="InterPro" id="IPR020806">
    <property type="entry name" value="PKS_PP-bd"/>
</dbReference>
<keyword evidence="11" id="KW-1185">Reference proteome</keyword>
<reference evidence="11" key="1">
    <citation type="journal article" date="2019" name="Int. J. Syst. Evol. Microbiol.">
        <title>The Global Catalogue of Microorganisms (GCM) 10K type strain sequencing project: providing services to taxonomists for standard genome sequencing and annotation.</title>
        <authorList>
            <consortium name="The Broad Institute Genomics Platform"/>
            <consortium name="The Broad Institute Genome Sequencing Center for Infectious Disease"/>
            <person name="Wu L."/>
            <person name="Ma J."/>
        </authorList>
    </citation>
    <scope>NUCLEOTIDE SEQUENCE [LARGE SCALE GENOMIC DNA]</scope>
    <source>
        <strain evidence="11">CGMCC 4.7289</strain>
    </source>
</reference>
<dbReference type="PANTHER" id="PTHR43775">
    <property type="entry name" value="FATTY ACID SYNTHASE"/>
    <property type="match status" value="1"/>
</dbReference>
<dbReference type="Gene3D" id="3.40.366.10">
    <property type="entry name" value="Malonyl-Coenzyme A Acyl Carrier Protein, domain 2"/>
    <property type="match status" value="1"/>
</dbReference>
<dbReference type="InterPro" id="IPR029058">
    <property type="entry name" value="AB_hydrolase_fold"/>
</dbReference>
<dbReference type="CDD" id="cd08953">
    <property type="entry name" value="KR_2_SDR_x"/>
    <property type="match status" value="1"/>
</dbReference>
<dbReference type="Pfam" id="PF00550">
    <property type="entry name" value="PP-binding"/>
    <property type="match status" value="1"/>
</dbReference>
<evidence type="ECO:0000259" key="9">
    <source>
        <dbReference type="PROSITE" id="PS52019"/>
    </source>
</evidence>
<dbReference type="InterPro" id="IPR049551">
    <property type="entry name" value="PKS_DH_C"/>
</dbReference>
<feature type="active site" description="Proton donor; for dehydratase activity" evidence="5">
    <location>
        <position position="1451"/>
    </location>
</feature>
<dbReference type="InterPro" id="IPR029069">
    <property type="entry name" value="HotDog_dom_sf"/>
</dbReference>
<dbReference type="PANTHER" id="PTHR43775:SF51">
    <property type="entry name" value="INACTIVE PHENOLPHTHIOCEROL SYNTHESIS POLYKETIDE SYNTHASE TYPE I PKS1-RELATED"/>
    <property type="match status" value="1"/>
</dbReference>
<feature type="compositionally biased region" description="Low complexity" evidence="6">
    <location>
        <begin position="1682"/>
        <end position="1701"/>
    </location>
</feature>